<sequence>QKIADNSNLATNSNTEPNIAVPLIYTLPNSNTEPNIVAPSIVVSSNSNTELNIVVFSINASPNSNTEPDTIASSLSRISMACVYPCNSQNLDHYTLGRMDQKCCYCGALMWLDERVNKSKKLTIFSTCCAKGKITLPPLQNLPPSLNTLLTRTDPRARSF</sequence>
<proteinExistence type="predicted"/>
<reference evidence="1 2" key="1">
    <citation type="submission" date="2021-06" db="EMBL/GenBank/DDBJ databases">
        <authorList>
            <person name="Kallberg Y."/>
            <person name="Tangrot J."/>
            <person name="Rosling A."/>
        </authorList>
    </citation>
    <scope>NUCLEOTIDE SEQUENCE [LARGE SCALE GENOMIC DNA]</scope>
    <source>
        <strain evidence="1 2">120-4 pot B 10/14</strain>
    </source>
</reference>
<dbReference type="EMBL" id="CAJVQB010118664">
    <property type="protein sequence ID" value="CAG8852998.1"/>
    <property type="molecule type" value="Genomic_DNA"/>
</dbReference>
<comment type="caution">
    <text evidence="1">The sequence shown here is derived from an EMBL/GenBank/DDBJ whole genome shotgun (WGS) entry which is preliminary data.</text>
</comment>
<dbReference type="Proteomes" id="UP000789901">
    <property type="component" value="Unassembled WGS sequence"/>
</dbReference>
<organism evidence="1 2">
    <name type="scientific">Gigaspora margarita</name>
    <dbReference type="NCBI Taxonomy" id="4874"/>
    <lineage>
        <taxon>Eukaryota</taxon>
        <taxon>Fungi</taxon>
        <taxon>Fungi incertae sedis</taxon>
        <taxon>Mucoromycota</taxon>
        <taxon>Glomeromycotina</taxon>
        <taxon>Glomeromycetes</taxon>
        <taxon>Diversisporales</taxon>
        <taxon>Gigasporaceae</taxon>
        <taxon>Gigaspora</taxon>
    </lineage>
</organism>
<name>A0ABN7XCJ9_GIGMA</name>
<evidence type="ECO:0000313" key="1">
    <source>
        <dbReference type="EMBL" id="CAG8852998.1"/>
    </source>
</evidence>
<evidence type="ECO:0000313" key="2">
    <source>
        <dbReference type="Proteomes" id="UP000789901"/>
    </source>
</evidence>
<protein>
    <submittedName>
        <fullName evidence="1">22708_t:CDS:1</fullName>
    </submittedName>
</protein>
<feature type="non-terminal residue" evidence="1">
    <location>
        <position position="1"/>
    </location>
</feature>
<gene>
    <name evidence="1" type="ORF">GMARGA_LOCUS41819</name>
</gene>
<keyword evidence="2" id="KW-1185">Reference proteome</keyword>
<accession>A0ABN7XCJ9</accession>